<sequence length="368" mass="41702">MKNQDPKSKITKNQEELAFISASESFNSNHSKSSSFSDIDNIIVQPQDSPDSSSSDNLKLLSQHISEKLDFQDSHDHNISTNINNNDIPENKTTLNEPNNVSSAITRFVLVSLLVFAFVVSGVILKCVMEEPIRIMEELTFDYTKESPTAFVPLMSCPESEFLECGEGVRSELNGESRVIPLGHKVFASVFLTLPESYYNRNLGIFQVRIDFLSGNGQRLASTRQPCMLQFRSPPIRLMLTFLKLAPLVTGYSSESQTLNIKFRGYTERNEPTSCLRVILEQRAEFTKRGGIPEIYEAFLKLESQPPFLKRILWYWKGTVYIWISITIFVVELLFTLVCCTPIIVPWLQQRGNSPSNNAPRNNLVGKN</sequence>
<dbReference type="Pfam" id="PF06775">
    <property type="entry name" value="Seipin"/>
    <property type="match status" value="1"/>
</dbReference>
<evidence type="ECO:0000256" key="5">
    <source>
        <dbReference type="ARBA" id="ARBA00023098"/>
    </source>
</evidence>
<protein>
    <recommendedName>
        <fullName evidence="11">Seipin family</fullName>
    </recommendedName>
</protein>
<gene>
    <name evidence="9" type="ORF">CTI12_AA375060</name>
</gene>
<name>A0A2U1MIW9_ARTAN</name>
<dbReference type="GO" id="GO:0006629">
    <property type="term" value="P:lipid metabolic process"/>
    <property type="evidence" value="ECO:0007669"/>
    <property type="project" value="UniProtKB-KW"/>
</dbReference>
<comment type="subcellular location">
    <subcellularLocation>
        <location evidence="1">Endoplasmic reticulum membrane</location>
        <topology evidence="1">Multi-pass membrane protein</topology>
    </subcellularLocation>
</comment>
<reference evidence="9 10" key="1">
    <citation type="journal article" date="2018" name="Mol. Plant">
        <title>The genome of Artemisia annua provides insight into the evolution of Asteraceae family and artemisinin biosynthesis.</title>
        <authorList>
            <person name="Shen Q."/>
            <person name="Zhang L."/>
            <person name="Liao Z."/>
            <person name="Wang S."/>
            <person name="Yan T."/>
            <person name="Shi P."/>
            <person name="Liu M."/>
            <person name="Fu X."/>
            <person name="Pan Q."/>
            <person name="Wang Y."/>
            <person name="Lv Z."/>
            <person name="Lu X."/>
            <person name="Zhang F."/>
            <person name="Jiang W."/>
            <person name="Ma Y."/>
            <person name="Chen M."/>
            <person name="Hao X."/>
            <person name="Li L."/>
            <person name="Tang Y."/>
            <person name="Lv G."/>
            <person name="Zhou Y."/>
            <person name="Sun X."/>
            <person name="Brodelius P.E."/>
            <person name="Rose J.K.C."/>
            <person name="Tang K."/>
        </authorList>
    </citation>
    <scope>NUCLEOTIDE SEQUENCE [LARGE SCALE GENOMIC DNA]</scope>
    <source>
        <strain evidence="10">cv. Huhao1</strain>
        <tissue evidence="9">Leaf</tissue>
    </source>
</reference>
<evidence type="ECO:0000256" key="6">
    <source>
        <dbReference type="ARBA" id="ARBA00023136"/>
    </source>
</evidence>
<feature type="transmembrane region" description="Helical" evidence="8">
    <location>
        <begin position="320"/>
        <end position="345"/>
    </location>
</feature>
<evidence type="ECO:0000313" key="9">
    <source>
        <dbReference type="EMBL" id="PWA61215.1"/>
    </source>
</evidence>
<keyword evidence="10" id="KW-1185">Reference proteome</keyword>
<dbReference type="PANTHER" id="PTHR21212:SF0">
    <property type="entry name" value="SEIPIN"/>
    <property type="match status" value="1"/>
</dbReference>
<evidence type="ECO:0008006" key="11">
    <source>
        <dbReference type="Google" id="ProtNLM"/>
    </source>
</evidence>
<feature type="compositionally biased region" description="Low complexity" evidence="7">
    <location>
        <begin position="25"/>
        <end position="37"/>
    </location>
</feature>
<organism evidence="9 10">
    <name type="scientific">Artemisia annua</name>
    <name type="common">Sweet wormwood</name>
    <dbReference type="NCBI Taxonomy" id="35608"/>
    <lineage>
        <taxon>Eukaryota</taxon>
        <taxon>Viridiplantae</taxon>
        <taxon>Streptophyta</taxon>
        <taxon>Embryophyta</taxon>
        <taxon>Tracheophyta</taxon>
        <taxon>Spermatophyta</taxon>
        <taxon>Magnoliopsida</taxon>
        <taxon>eudicotyledons</taxon>
        <taxon>Gunneridae</taxon>
        <taxon>Pentapetalae</taxon>
        <taxon>asterids</taxon>
        <taxon>campanulids</taxon>
        <taxon>Asterales</taxon>
        <taxon>Asteraceae</taxon>
        <taxon>Asteroideae</taxon>
        <taxon>Anthemideae</taxon>
        <taxon>Artemisiinae</taxon>
        <taxon>Artemisia</taxon>
    </lineage>
</organism>
<feature type="compositionally biased region" description="Low complexity" evidence="7">
    <location>
        <begin position="45"/>
        <end position="56"/>
    </location>
</feature>
<keyword evidence="6 8" id="KW-0472">Membrane</keyword>
<evidence type="ECO:0000256" key="4">
    <source>
        <dbReference type="ARBA" id="ARBA00022989"/>
    </source>
</evidence>
<dbReference type="GO" id="GO:0140042">
    <property type="term" value="P:lipid droplet formation"/>
    <property type="evidence" value="ECO:0007669"/>
    <property type="project" value="UniProtKB-ARBA"/>
</dbReference>
<evidence type="ECO:0000256" key="7">
    <source>
        <dbReference type="SAM" id="MobiDB-lite"/>
    </source>
</evidence>
<dbReference type="EMBL" id="PKPP01005160">
    <property type="protein sequence ID" value="PWA61215.1"/>
    <property type="molecule type" value="Genomic_DNA"/>
</dbReference>
<dbReference type="CDD" id="cd23995">
    <property type="entry name" value="Seipin_BSCL2_like"/>
    <property type="match status" value="1"/>
</dbReference>
<evidence type="ECO:0000256" key="2">
    <source>
        <dbReference type="ARBA" id="ARBA00022692"/>
    </source>
</evidence>
<evidence type="ECO:0000256" key="3">
    <source>
        <dbReference type="ARBA" id="ARBA00022824"/>
    </source>
</evidence>
<evidence type="ECO:0000256" key="1">
    <source>
        <dbReference type="ARBA" id="ARBA00004477"/>
    </source>
</evidence>
<accession>A0A2U1MIW9</accession>
<evidence type="ECO:0000313" key="10">
    <source>
        <dbReference type="Proteomes" id="UP000245207"/>
    </source>
</evidence>
<feature type="transmembrane region" description="Helical" evidence="8">
    <location>
        <begin position="104"/>
        <end position="125"/>
    </location>
</feature>
<dbReference type="OrthoDB" id="3990054at2759"/>
<keyword evidence="5" id="KW-0443">Lipid metabolism</keyword>
<dbReference type="AlphaFoldDB" id="A0A2U1MIW9"/>
<comment type="caution">
    <text evidence="9">The sequence shown here is derived from an EMBL/GenBank/DDBJ whole genome shotgun (WGS) entry which is preliminary data.</text>
</comment>
<proteinExistence type="predicted"/>
<evidence type="ECO:0000256" key="8">
    <source>
        <dbReference type="SAM" id="Phobius"/>
    </source>
</evidence>
<dbReference type="STRING" id="35608.A0A2U1MIW9"/>
<keyword evidence="2 8" id="KW-0812">Transmembrane</keyword>
<keyword evidence="4 8" id="KW-1133">Transmembrane helix</keyword>
<dbReference type="PANTHER" id="PTHR21212">
    <property type="entry name" value="BERNARDINELLI-SEIP CONGENITAL LIPODYSTROPHY 2 HOMOLOG BSCL2 PROTEIN"/>
    <property type="match status" value="1"/>
</dbReference>
<dbReference type="InterPro" id="IPR009617">
    <property type="entry name" value="Seipin"/>
</dbReference>
<feature type="region of interest" description="Disordered" evidence="7">
    <location>
        <begin position="25"/>
        <end position="57"/>
    </location>
</feature>
<keyword evidence="3" id="KW-0256">Endoplasmic reticulum</keyword>
<dbReference type="GO" id="GO:0005789">
    <property type="term" value="C:endoplasmic reticulum membrane"/>
    <property type="evidence" value="ECO:0007669"/>
    <property type="project" value="UniProtKB-SubCell"/>
</dbReference>
<dbReference type="Proteomes" id="UP000245207">
    <property type="component" value="Unassembled WGS sequence"/>
</dbReference>